<reference evidence="2 3" key="1">
    <citation type="journal article" date="2020" name="Nature">
        <title>Bacterial chemolithoautotrophy via manganese oxidation.</title>
        <authorList>
            <person name="Yu H."/>
            <person name="Leadbetter J.R."/>
        </authorList>
    </citation>
    <scope>NUCLEOTIDE SEQUENCE [LARGE SCALE GENOMIC DNA]</scope>
    <source>
        <strain evidence="2 3">RBP-1</strain>
    </source>
</reference>
<protein>
    <recommendedName>
        <fullName evidence="4">DUF4345 domain-containing protein</fullName>
    </recommendedName>
</protein>
<proteinExistence type="predicted"/>
<accession>A0A7X6I761</accession>
<evidence type="ECO:0000313" key="3">
    <source>
        <dbReference type="Proteomes" id="UP000521868"/>
    </source>
</evidence>
<name>A0A7X6I761_9BURK</name>
<keyword evidence="1" id="KW-1133">Transmembrane helix</keyword>
<organism evidence="2 3">
    <name type="scientific">Ramlibacter lithotrophicus</name>
    <dbReference type="NCBI Taxonomy" id="2606681"/>
    <lineage>
        <taxon>Bacteria</taxon>
        <taxon>Pseudomonadati</taxon>
        <taxon>Pseudomonadota</taxon>
        <taxon>Betaproteobacteria</taxon>
        <taxon>Burkholderiales</taxon>
        <taxon>Comamonadaceae</taxon>
        <taxon>Ramlibacter</taxon>
    </lineage>
</organism>
<dbReference type="AlphaFoldDB" id="A0A7X6I761"/>
<sequence length="137" mass="14662">MPHALIMRSAAVVSLIFGLSLLFAPNALLALYKAQGLNSPGVYNSMLLGAYLIAIAVINWNAARESAHDARHVILGTFIAMAIGFVVALQRQLTDPSVTPAAWLNVAIFLVFSLLYGYLQFAHLMAATLAEGPAIRP</sequence>
<evidence type="ECO:0000313" key="2">
    <source>
        <dbReference type="EMBL" id="NKE67073.1"/>
    </source>
</evidence>
<feature type="transmembrane region" description="Helical" evidence="1">
    <location>
        <begin position="72"/>
        <end position="89"/>
    </location>
</feature>
<dbReference type="Proteomes" id="UP000521868">
    <property type="component" value="Unassembled WGS sequence"/>
</dbReference>
<feature type="transmembrane region" description="Helical" evidence="1">
    <location>
        <begin position="40"/>
        <end position="60"/>
    </location>
</feature>
<keyword evidence="1" id="KW-0472">Membrane</keyword>
<keyword evidence="3" id="KW-1185">Reference proteome</keyword>
<gene>
    <name evidence="2" type="ORF">RAMLITH_14685</name>
</gene>
<comment type="caution">
    <text evidence="2">The sequence shown here is derived from an EMBL/GenBank/DDBJ whole genome shotgun (WGS) entry which is preliminary data.</text>
</comment>
<evidence type="ECO:0008006" key="4">
    <source>
        <dbReference type="Google" id="ProtNLM"/>
    </source>
</evidence>
<evidence type="ECO:0000256" key="1">
    <source>
        <dbReference type="SAM" id="Phobius"/>
    </source>
</evidence>
<feature type="transmembrane region" description="Helical" evidence="1">
    <location>
        <begin position="101"/>
        <end position="119"/>
    </location>
</feature>
<dbReference type="EMBL" id="VTOX01000005">
    <property type="protein sequence ID" value="NKE67073.1"/>
    <property type="molecule type" value="Genomic_DNA"/>
</dbReference>
<dbReference type="RefSeq" id="WP_168108208.1">
    <property type="nucleotide sequence ID" value="NZ_VTOX01000005.1"/>
</dbReference>
<keyword evidence="1" id="KW-0812">Transmembrane</keyword>